<proteinExistence type="predicted"/>
<sequence length="249" mass="29183">MEEPSKSFSQPSFPKNEMSSNANENKVPSEVALMSDLTTLVTRTEQVNIDGVVNIKMLHAHLAMLAKFKSLEQQDSVIDERYLLRAERRYLLWLKILNNESFKDDEVPIPPIDVCQVWHAHLLSPLRYFEDISRLFDREYIFPLAKIHEIWSQNNGEHIDERSKQFWEKNTNQPWVLDPNDTSDFELVCPWCFTKLMIAANNYVKLMRNPKHVETCSKCNVKLSIERLSAKKFMDDIQKYNDGKQAYIA</sequence>
<dbReference type="Proteomes" id="UP000789920">
    <property type="component" value="Unassembled WGS sequence"/>
</dbReference>
<organism evidence="1 2">
    <name type="scientific">Racocetra persica</name>
    <dbReference type="NCBI Taxonomy" id="160502"/>
    <lineage>
        <taxon>Eukaryota</taxon>
        <taxon>Fungi</taxon>
        <taxon>Fungi incertae sedis</taxon>
        <taxon>Mucoromycota</taxon>
        <taxon>Glomeromycotina</taxon>
        <taxon>Glomeromycetes</taxon>
        <taxon>Diversisporales</taxon>
        <taxon>Gigasporaceae</taxon>
        <taxon>Racocetra</taxon>
    </lineage>
</organism>
<feature type="non-terminal residue" evidence="1">
    <location>
        <position position="249"/>
    </location>
</feature>
<protein>
    <submittedName>
        <fullName evidence="1">3540_t:CDS:1</fullName>
    </submittedName>
</protein>
<keyword evidence="2" id="KW-1185">Reference proteome</keyword>
<accession>A0ACA9PMI4</accession>
<evidence type="ECO:0000313" key="1">
    <source>
        <dbReference type="EMBL" id="CAG8717226.1"/>
    </source>
</evidence>
<reference evidence="1" key="1">
    <citation type="submission" date="2021-06" db="EMBL/GenBank/DDBJ databases">
        <authorList>
            <person name="Kallberg Y."/>
            <person name="Tangrot J."/>
            <person name="Rosling A."/>
        </authorList>
    </citation>
    <scope>NUCLEOTIDE SEQUENCE</scope>
    <source>
        <strain evidence="1">MA461A</strain>
    </source>
</reference>
<dbReference type="EMBL" id="CAJVQC010022269">
    <property type="protein sequence ID" value="CAG8717226.1"/>
    <property type="molecule type" value="Genomic_DNA"/>
</dbReference>
<gene>
    <name evidence="1" type="ORF">RPERSI_LOCUS10995</name>
</gene>
<name>A0ACA9PMI4_9GLOM</name>
<comment type="caution">
    <text evidence="1">The sequence shown here is derived from an EMBL/GenBank/DDBJ whole genome shotgun (WGS) entry which is preliminary data.</text>
</comment>
<evidence type="ECO:0000313" key="2">
    <source>
        <dbReference type="Proteomes" id="UP000789920"/>
    </source>
</evidence>